<dbReference type="RefSeq" id="WP_076283520.1">
    <property type="nucleotide sequence ID" value="NZ_MPTW01000002.1"/>
</dbReference>
<reference evidence="1 2" key="1">
    <citation type="submission" date="2016-11" db="EMBL/GenBank/DDBJ databases">
        <title>Paenibacillus species isolates.</title>
        <authorList>
            <person name="Beno S.M."/>
        </authorList>
    </citation>
    <scope>NUCLEOTIDE SEQUENCE [LARGE SCALE GENOMIC DNA]</scope>
    <source>
        <strain evidence="1 2">FSL H7-0443</strain>
    </source>
</reference>
<sequence>MTNELIDRNESPVKVGDQVEVRLPTYIGHIVICNGPVEYRTEDVGCYGHGYGINDPQRGFTYLSSISKSTTKMIILRPLGHRPTA</sequence>
<dbReference type="Proteomes" id="UP000187425">
    <property type="component" value="Unassembled WGS sequence"/>
</dbReference>
<protein>
    <submittedName>
        <fullName evidence="1">Uncharacterized protein</fullName>
    </submittedName>
</protein>
<organism evidence="1 2">
    <name type="scientific">Paenibacillus odorifer</name>
    <dbReference type="NCBI Taxonomy" id="189426"/>
    <lineage>
        <taxon>Bacteria</taxon>
        <taxon>Bacillati</taxon>
        <taxon>Bacillota</taxon>
        <taxon>Bacilli</taxon>
        <taxon>Bacillales</taxon>
        <taxon>Paenibacillaceae</taxon>
        <taxon>Paenibacillus</taxon>
    </lineage>
</organism>
<dbReference type="EMBL" id="MPTW01000002">
    <property type="protein sequence ID" value="OME73142.1"/>
    <property type="molecule type" value="Genomic_DNA"/>
</dbReference>
<comment type="caution">
    <text evidence="1">The sequence shown here is derived from an EMBL/GenBank/DDBJ whole genome shotgun (WGS) entry which is preliminary data.</text>
</comment>
<proteinExistence type="predicted"/>
<name>A0A1R0ZLQ4_9BACL</name>
<gene>
    <name evidence="1" type="ORF">BSK65_04905</name>
</gene>
<evidence type="ECO:0000313" key="2">
    <source>
        <dbReference type="Proteomes" id="UP000187425"/>
    </source>
</evidence>
<accession>A0A1R0ZLQ4</accession>
<dbReference type="AlphaFoldDB" id="A0A1R0ZLQ4"/>
<evidence type="ECO:0000313" key="1">
    <source>
        <dbReference type="EMBL" id="OME73142.1"/>
    </source>
</evidence>